<dbReference type="GeneID" id="85352807"/>
<organism evidence="1 2">
    <name type="scientific">Armillaria tabescens</name>
    <name type="common">Ringless honey mushroom</name>
    <name type="synonym">Agaricus tabescens</name>
    <dbReference type="NCBI Taxonomy" id="1929756"/>
    <lineage>
        <taxon>Eukaryota</taxon>
        <taxon>Fungi</taxon>
        <taxon>Dikarya</taxon>
        <taxon>Basidiomycota</taxon>
        <taxon>Agaricomycotina</taxon>
        <taxon>Agaricomycetes</taxon>
        <taxon>Agaricomycetidae</taxon>
        <taxon>Agaricales</taxon>
        <taxon>Marasmiineae</taxon>
        <taxon>Physalacriaceae</taxon>
        <taxon>Desarmillaria</taxon>
    </lineage>
</organism>
<accession>A0AA39TTR5</accession>
<evidence type="ECO:0000313" key="1">
    <source>
        <dbReference type="EMBL" id="KAK0466183.1"/>
    </source>
</evidence>
<comment type="caution">
    <text evidence="1">The sequence shown here is derived from an EMBL/GenBank/DDBJ whole genome shotgun (WGS) entry which is preliminary data.</text>
</comment>
<protein>
    <submittedName>
        <fullName evidence="1">Uncharacterized protein</fullName>
    </submittedName>
</protein>
<name>A0AA39TTR5_ARMTA</name>
<dbReference type="EMBL" id="JAUEPS010000004">
    <property type="protein sequence ID" value="KAK0466183.1"/>
    <property type="molecule type" value="Genomic_DNA"/>
</dbReference>
<dbReference type="RefSeq" id="XP_060337010.1">
    <property type="nucleotide sequence ID" value="XM_060469259.1"/>
</dbReference>
<gene>
    <name evidence="1" type="ORF">EV420DRAFT_1474966</name>
</gene>
<dbReference type="AlphaFoldDB" id="A0AA39TTR5"/>
<dbReference type="Proteomes" id="UP001175211">
    <property type="component" value="Unassembled WGS sequence"/>
</dbReference>
<reference evidence="1" key="1">
    <citation type="submission" date="2023-06" db="EMBL/GenBank/DDBJ databases">
        <authorList>
            <consortium name="Lawrence Berkeley National Laboratory"/>
            <person name="Ahrendt S."/>
            <person name="Sahu N."/>
            <person name="Indic B."/>
            <person name="Wong-Bajracharya J."/>
            <person name="Merenyi Z."/>
            <person name="Ke H.-M."/>
            <person name="Monk M."/>
            <person name="Kocsube S."/>
            <person name="Drula E."/>
            <person name="Lipzen A."/>
            <person name="Balint B."/>
            <person name="Henrissat B."/>
            <person name="Andreopoulos B."/>
            <person name="Martin F.M."/>
            <person name="Harder C.B."/>
            <person name="Rigling D."/>
            <person name="Ford K.L."/>
            <person name="Foster G.D."/>
            <person name="Pangilinan J."/>
            <person name="Papanicolaou A."/>
            <person name="Barry K."/>
            <person name="LaButti K."/>
            <person name="Viragh M."/>
            <person name="Koriabine M."/>
            <person name="Yan M."/>
            <person name="Riley R."/>
            <person name="Champramary S."/>
            <person name="Plett K.L."/>
            <person name="Tsai I.J."/>
            <person name="Slot J."/>
            <person name="Sipos G."/>
            <person name="Plett J."/>
            <person name="Nagy L.G."/>
            <person name="Grigoriev I.V."/>
        </authorList>
    </citation>
    <scope>NUCLEOTIDE SEQUENCE</scope>
    <source>
        <strain evidence="1">CCBAS 213</strain>
    </source>
</reference>
<sequence length="407" mass="46417">MSRGSVHKDWLLVPRLPEEVDEVKQHIAENVKHVTDENERYIRSYHSAFKDADFVFVYCNPSSLSESVWIVHPAFAQRNAFLLNSLSVAGREVHPFEYIPPPLGDGTLSIGRSSYYRYIDDPLLRNLNVNPRVPLSDDDIRGYWPNMIGVRILLVHQSTDRLEVTTYGWSSKIGGLRAQIEYSTTFQYCQHKTNWVDLTSDPRAIWTRQDSYHIGCDNDQHAFLRLRTTRRGHVLSTDKCADAKNTIRLNTRDIYNDQILRRVDKGVPYTMRLAISILGIDLVGKITKCYDSPSLVFLYPFGYRHDLSLITDVALPPVTVPPGLPIITGFEPIFDAALRPGCPLFTARYCLDAQAVEQPVLVQAVATQYTWKPEPGASAISRCLLWRSKQPKRYYGFCALLGLTRRP</sequence>
<keyword evidence="2" id="KW-1185">Reference proteome</keyword>
<proteinExistence type="predicted"/>
<evidence type="ECO:0000313" key="2">
    <source>
        <dbReference type="Proteomes" id="UP001175211"/>
    </source>
</evidence>